<protein>
    <recommendedName>
        <fullName evidence="6 12">Mannose-6-phosphate isomerase</fullName>
        <ecNumber evidence="5 12">5.3.1.8</ecNumber>
    </recommendedName>
</protein>
<dbReference type="GO" id="GO:0005975">
    <property type="term" value="P:carbohydrate metabolic process"/>
    <property type="evidence" value="ECO:0007669"/>
    <property type="project" value="InterPro"/>
</dbReference>
<evidence type="ECO:0000313" key="18">
    <source>
        <dbReference type="EMBL" id="PPQ69920.1"/>
    </source>
</evidence>
<organism evidence="18 19">
    <name type="scientific">Gymnopilus dilepis</name>
    <dbReference type="NCBI Taxonomy" id="231916"/>
    <lineage>
        <taxon>Eukaryota</taxon>
        <taxon>Fungi</taxon>
        <taxon>Dikarya</taxon>
        <taxon>Basidiomycota</taxon>
        <taxon>Agaricomycotina</taxon>
        <taxon>Agaricomycetes</taxon>
        <taxon>Agaricomycetidae</taxon>
        <taxon>Agaricales</taxon>
        <taxon>Agaricineae</taxon>
        <taxon>Hymenogastraceae</taxon>
        <taxon>Gymnopilus</taxon>
    </lineage>
</organism>
<dbReference type="InterPro" id="IPR001250">
    <property type="entry name" value="Man6P_Isoase-1"/>
</dbReference>
<dbReference type="PRINTS" id="PR00714">
    <property type="entry name" value="MAN6PISMRASE"/>
</dbReference>
<evidence type="ECO:0000256" key="1">
    <source>
        <dbReference type="ARBA" id="ARBA00000757"/>
    </source>
</evidence>
<keyword evidence="7 11" id="KW-0479">Metal-binding</keyword>
<dbReference type="EC" id="5.3.1.8" evidence="5 12"/>
<evidence type="ECO:0000256" key="4">
    <source>
        <dbReference type="ARBA" id="ARBA00010772"/>
    </source>
</evidence>
<feature type="binding site" evidence="11">
    <location>
        <position position="112"/>
    </location>
    <ligand>
        <name>Zn(2+)</name>
        <dbReference type="ChEBI" id="CHEBI:29105"/>
    </ligand>
</feature>
<dbReference type="NCBIfam" id="TIGR00218">
    <property type="entry name" value="manA"/>
    <property type="match status" value="1"/>
</dbReference>
<dbReference type="GO" id="GO:0005829">
    <property type="term" value="C:cytosol"/>
    <property type="evidence" value="ECO:0007669"/>
    <property type="project" value="TreeGrafter"/>
</dbReference>
<evidence type="ECO:0000256" key="2">
    <source>
        <dbReference type="ARBA" id="ARBA00002564"/>
    </source>
</evidence>
<evidence type="ECO:0000256" key="11">
    <source>
        <dbReference type="PIRSR" id="PIRSR001480-2"/>
    </source>
</evidence>
<evidence type="ECO:0000256" key="7">
    <source>
        <dbReference type="ARBA" id="ARBA00022723"/>
    </source>
</evidence>
<dbReference type="Pfam" id="PF20512">
    <property type="entry name" value="PMI_typeI_hel"/>
    <property type="match status" value="1"/>
</dbReference>
<feature type="active site" evidence="10">
    <location>
        <position position="299"/>
    </location>
</feature>
<feature type="binding site" evidence="11">
    <location>
        <position position="114"/>
    </location>
    <ligand>
        <name>Zn(2+)</name>
        <dbReference type="ChEBI" id="CHEBI:29105"/>
    </ligand>
</feature>
<dbReference type="Pfam" id="PF20511">
    <property type="entry name" value="PMI_typeI_cat"/>
    <property type="match status" value="1"/>
</dbReference>
<accession>A0A409VUK2</accession>
<comment type="catalytic activity">
    <reaction evidence="1 12">
        <text>D-mannose 6-phosphate = D-fructose 6-phosphate</text>
        <dbReference type="Rhea" id="RHEA:12356"/>
        <dbReference type="ChEBI" id="CHEBI:58735"/>
        <dbReference type="ChEBI" id="CHEBI:61527"/>
        <dbReference type="EC" id="5.3.1.8"/>
    </reaction>
</comment>
<comment type="similarity">
    <text evidence="4 13">Belongs to the mannose-6-phosphate isomerase type 1 family.</text>
</comment>
<feature type="binding site" evidence="11">
    <location>
        <position position="139"/>
    </location>
    <ligand>
        <name>Zn(2+)</name>
        <dbReference type="ChEBI" id="CHEBI:29105"/>
    </ligand>
</feature>
<dbReference type="OrthoDB" id="6605218at2759"/>
<dbReference type="InterPro" id="IPR046457">
    <property type="entry name" value="PMI_typeI_cat"/>
</dbReference>
<dbReference type="Gene3D" id="1.10.441.10">
    <property type="entry name" value="Phosphomannose Isomerase, domain 2"/>
    <property type="match status" value="1"/>
</dbReference>
<evidence type="ECO:0000259" key="17">
    <source>
        <dbReference type="Pfam" id="PF20512"/>
    </source>
</evidence>
<dbReference type="FunFam" id="2.60.120.10:FF:000044">
    <property type="entry name" value="Mannose-6-phosphate isomerase"/>
    <property type="match status" value="1"/>
</dbReference>
<evidence type="ECO:0000256" key="8">
    <source>
        <dbReference type="ARBA" id="ARBA00022833"/>
    </source>
</evidence>
<dbReference type="Gene3D" id="2.60.120.10">
    <property type="entry name" value="Jelly Rolls"/>
    <property type="match status" value="2"/>
</dbReference>
<dbReference type="GO" id="GO:0004476">
    <property type="term" value="F:mannose-6-phosphate isomerase activity"/>
    <property type="evidence" value="ECO:0007669"/>
    <property type="project" value="UniProtKB-EC"/>
</dbReference>
<dbReference type="STRING" id="231916.A0A409VUK2"/>
<name>A0A409VUK2_9AGAR</name>
<evidence type="ECO:0000256" key="10">
    <source>
        <dbReference type="PIRSR" id="PIRSR001480-1"/>
    </source>
</evidence>
<dbReference type="CDD" id="cd07011">
    <property type="entry name" value="cupin_PMI_type_I_N"/>
    <property type="match status" value="1"/>
</dbReference>
<dbReference type="PANTHER" id="PTHR10309">
    <property type="entry name" value="MANNOSE-6-PHOSPHATE ISOMERASE"/>
    <property type="match status" value="1"/>
</dbReference>
<dbReference type="InterPro" id="IPR046456">
    <property type="entry name" value="PMI_typeI_C"/>
</dbReference>
<dbReference type="EMBL" id="NHYE01005558">
    <property type="protein sequence ID" value="PPQ69920.1"/>
    <property type="molecule type" value="Genomic_DNA"/>
</dbReference>
<dbReference type="InterPro" id="IPR011051">
    <property type="entry name" value="RmlC_Cupin_sf"/>
</dbReference>
<dbReference type="InterPro" id="IPR014710">
    <property type="entry name" value="RmlC-like_jellyroll"/>
</dbReference>
<sequence length="436" mass="47324">MSTGPLIFKIVPTTQQYDWGKVGQSSKVAQFAVASQLPGFAIDEGSPYAELWMGTHPKSPSRVRSSNQILSEHLAAHTELIGTQVIEKFDCANGNLPFLFKVLSIEKALSIQSHPDKKTAEILHSQQPDIYKDPNHKPEMALAITPFRALCGFRPLPEVAGYLNSTPEFKGLIPPLILQDFLAVSNSSTPNGPQEKVALKNLFAAVMTAPEEEVTSKLLALVARYKNGRVNEGEDDDVVQLVLRLDDQFHGDIGIFCAFMLNYVHMNPGEAIFLGAGEPHAYISGDCIECMANSDNVIRAGLTPKLRDVPNLVSGLTYDSSSPSKHFVTPKAFRSPASSSSTLYDPPIPEFSVVQVRVPAGKTEVHPPLGGPSIVIITQGKGYVKWTEDKAKVDKEILEVGLGDVLFVGAATGVEVVSSEGNNLVLYRAFVETEQI</sequence>
<evidence type="ECO:0000256" key="9">
    <source>
        <dbReference type="ARBA" id="ARBA00023235"/>
    </source>
</evidence>
<dbReference type="FunCoup" id="A0A409VUK2">
    <property type="interactions" value="353"/>
</dbReference>
<comment type="cofactor">
    <cofactor evidence="11 12">
        <name>Zn(2+)</name>
        <dbReference type="ChEBI" id="CHEBI:29105"/>
    </cofactor>
    <text evidence="11 12">Binds 1 zinc ion per subunit.</text>
</comment>
<dbReference type="GO" id="GO:0009298">
    <property type="term" value="P:GDP-mannose biosynthetic process"/>
    <property type="evidence" value="ECO:0007669"/>
    <property type="project" value="UniProtKB-UniPathway"/>
</dbReference>
<feature type="domain" description="Phosphomannose isomerase type I C-terminal" evidence="15">
    <location>
        <begin position="341"/>
        <end position="386"/>
    </location>
</feature>
<comment type="caution">
    <text evidence="18">The sequence shown here is derived from an EMBL/GenBank/DDBJ whole genome shotgun (WGS) entry which is preliminary data.</text>
</comment>
<reference evidence="18 19" key="1">
    <citation type="journal article" date="2018" name="Evol. Lett.">
        <title>Horizontal gene cluster transfer increased hallucinogenic mushroom diversity.</title>
        <authorList>
            <person name="Reynolds H.T."/>
            <person name="Vijayakumar V."/>
            <person name="Gluck-Thaler E."/>
            <person name="Korotkin H.B."/>
            <person name="Matheny P.B."/>
            <person name="Slot J.C."/>
        </authorList>
    </citation>
    <scope>NUCLEOTIDE SEQUENCE [LARGE SCALE GENOMIC DNA]</scope>
    <source>
        <strain evidence="18 19">SRW20</strain>
    </source>
</reference>
<dbReference type="Proteomes" id="UP000284706">
    <property type="component" value="Unassembled WGS sequence"/>
</dbReference>
<evidence type="ECO:0000259" key="16">
    <source>
        <dbReference type="Pfam" id="PF20511"/>
    </source>
</evidence>
<evidence type="ECO:0000256" key="14">
    <source>
        <dbReference type="RuleBase" id="RU004248"/>
    </source>
</evidence>
<dbReference type="PANTHER" id="PTHR10309:SF0">
    <property type="entry name" value="MANNOSE-6-PHOSPHATE ISOMERASE"/>
    <property type="match status" value="1"/>
</dbReference>
<dbReference type="Pfam" id="PF01238">
    <property type="entry name" value="PMI_typeI_C"/>
    <property type="match status" value="1"/>
</dbReference>
<evidence type="ECO:0000313" key="19">
    <source>
        <dbReference type="Proteomes" id="UP000284706"/>
    </source>
</evidence>
<evidence type="ECO:0000256" key="5">
    <source>
        <dbReference type="ARBA" id="ARBA00011956"/>
    </source>
</evidence>
<gene>
    <name evidence="18" type="ORF">CVT26_013245</name>
</gene>
<feature type="domain" description="Phosphomannose isomerase type I catalytic" evidence="16">
    <location>
        <begin position="7"/>
        <end position="156"/>
    </location>
</feature>
<evidence type="ECO:0000256" key="6">
    <source>
        <dbReference type="ARBA" id="ARBA00018236"/>
    </source>
</evidence>
<dbReference type="InterPro" id="IPR016305">
    <property type="entry name" value="Mannose-6-P_Isomerase"/>
</dbReference>
<dbReference type="PROSITE" id="PS00965">
    <property type="entry name" value="PMI_I_1"/>
    <property type="match status" value="1"/>
</dbReference>
<evidence type="ECO:0000256" key="3">
    <source>
        <dbReference type="ARBA" id="ARBA00004666"/>
    </source>
</evidence>
<dbReference type="SUPFAM" id="SSF51182">
    <property type="entry name" value="RmlC-like cupins"/>
    <property type="match status" value="1"/>
</dbReference>
<dbReference type="UniPathway" id="UPA00126">
    <property type="reaction ID" value="UER00423"/>
</dbReference>
<dbReference type="InParanoid" id="A0A409VUK2"/>
<dbReference type="AlphaFoldDB" id="A0A409VUK2"/>
<keyword evidence="8 11" id="KW-0862">Zinc</keyword>
<comment type="pathway">
    <text evidence="3 14">Nucleotide-sugar biosynthesis; GDP-alpha-D-mannose biosynthesis; alpha-D-mannose 1-phosphate from D-fructose 6-phosphate: step 1/2.</text>
</comment>
<feature type="binding site" evidence="11">
    <location>
        <position position="280"/>
    </location>
    <ligand>
        <name>Zn(2+)</name>
        <dbReference type="ChEBI" id="CHEBI:29105"/>
    </ligand>
</feature>
<evidence type="ECO:0000256" key="12">
    <source>
        <dbReference type="RuleBase" id="RU000611"/>
    </source>
</evidence>
<keyword evidence="9 12" id="KW-0413">Isomerase</keyword>
<keyword evidence="19" id="KW-1185">Reference proteome</keyword>
<dbReference type="InterPro" id="IPR018050">
    <property type="entry name" value="Pmannose_isomerase-type1_CS"/>
</dbReference>
<evidence type="ECO:0000256" key="13">
    <source>
        <dbReference type="RuleBase" id="RU004189"/>
    </source>
</evidence>
<comment type="function">
    <text evidence="2">Involved in the synthesis of the GDP-mannose and dolichol-phosphate-mannose required for a number of critical mannosyl transfer reactions.</text>
</comment>
<feature type="domain" description="Phosphomannose isomerase type I helical insertion" evidence="17">
    <location>
        <begin position="193"/>
        <end position="261"/>
    </location>
</feature>
<dbReference type="GO" id="GO:0008270">
    <property type="term" value="F:zinc ion binding"/>
    <property type="evidence" value="ECO:0007669"/>
    <property type="project" value="InterPro"/>
</dbReference>
<dbReference type="InterPro" id="IPR046458">
    <property type="entry name" value="PMI_typeI_hel"/>
</dbReference>
<evidence type="ECO:0000259" key="15">
    <source>
        <dbReference type="Pfam" id="PF01238"/>
    </source>
</evidence>
<proteinExistence type="inferred from homology"/>
<dbReference type="PIRSF" id="PIRSF001480">
    <property type="entry name" value="Mannose-6-phosphate_isomerase"/>
    <property type="match status" value="1"/>
</dbReference>
<dbReference type="PROSITE" id="PS00966">
    <property type="entry name" value="PMI_I_2"/>
    <property type="match status" value="1"/>
</dbReference>